<dbReference type="OrthoDB" id="10265230at2759"/>
<evidence type="ECO:0000256" key="1">
    <source>
        <dbReference type="ARBA" id="ARBA00001043"/>
    </source>
</evidence>
<organism evidence="11 12">
    <name type="scientific">Sporidiobolus salmonicolor</name>
    <name type="common">Yeast-like fungus</name>
    <name type="synonym">Sporobolomyces salmonicolor</name>
    <dbReference type="NCBI Taxonomy" id="5005"/>
    <lineage>
        <taxon>Eukaryota</taxon>
        <taxon>Fungi</taxon>
        <taxon>Dikarya</taxon>
        <taxon>Basidiomycota</taxon>
        <taxon>Pucciniomycotina</taxon>
        <taxon>Microbotryomycetes</taxon>
        <taxon>Sporidiobolales</taxon>
        <taxon>Sporidiobolaceae</taxon>
        <taxon>Sporobolomyces</taxon>
    </lineage>
</organism>
<protein>
    <recommendedName>
        <fullName evidence="8">5-hydroxyisourate hydrolase</fullName>
        <shortName evidence="8">HIU hydrolase</shortName>
        <shortName evidence="8">HIUHase</shortName>
        <ecNumber evidence="8">3.5.2.17</ecNumber>
    </recommendedName>
</protein>
<dbReference type="InterPro" id="IPR023418">
    <property type="entry name" value="Thyroxine_BS"/>
</dbReference>
<sequence>MPPARPPQSPITCHVLDSTSGKPAPDMRIRLDRLNTTGFVLQSQGVTDNDGRCSTLLPPGTVLEVGIFKITFFTSEYFTKRGILSFYPFVEIPFEVKSAEEHYHIPCLLSPYSYTTYRGS</sequence>
<dbReference type="PANTHER" id="PTHR10395">
    <property type="entry name" value="URICASE AND TRANSTHYRETIN-RELATED"/>
    <property type="match status" value="1"/>
</dbReference>
<dbReference type="PROSITE" id="PS00769">
    <property type="entry name" value="TRANSTHYRETIN_2"/>
    <property type="match status" value="1"/>
</dbReference>
<evidence type="ECO:0000256" key="8">
    <source>
        <dbReference type="RuleBase" id="RU361270"/>
    </source>
</evidence>
<dbReference type="EC" id="3.5.2.17" evidence="8"/>
<dbReference type="GO" id="GO:0033971">
    <property type="term" value="F:hydroxyisourate hydrolase activity"/>
    <property type="evidence" value="ECO:0007669"/>
    <property type="project" value="UniProtKB-EC"/>
</dbReference>
<feature type="region of interest" description="Disordered" evidence="9">
    <location>
        <begin position="1"/>
        <end position="24"/>
    </location>
</feature>
<dbReference type="NCBIfam" id="TIGR02962">
    <property type="entry name" value="hdxy_isourate"/>
    <property type="match status" value="1"/>
</dbReference>
<dbReference type="Pfam" id="PF00576">
    <property type="entry name" value="Transthyretin"/>
    <property type="match status" value="1"/>
</dbReference>
<dbReference type="EMBL" id="CENE01000018">
    <property type="protein sequence ID" value="CEQ41898.1"/>
    <property type="molecule type" value="Genomic_DNA"/>
</dbReference>
<evidence type="ECO:0000313" key="12">
    <source>
        <dbReference type="Proteomes" id="UP000243876"/>
    </source>
</evidence>
<keyword evidence="6 8" id="KW-0378">Hydrolase</keyword>
<evidence type="ECO:0000256" key="3">
    <source>
        <dbReference type="ARBA" id="ARBA00009850"/>
    </source>
</evidence>
<dbReference type="PROSITE" id="PS00768">
    <property type="entry name" value="TRANSTHYRETIN_1"/>
    <property type="match status" value="1"/>
</dbReference>
<feature type="binding site" evidence="7">
    <location>
        <position position="52"/>
    </location>
    <ligand>
        <name>substrate</name>
    </ligand>
</feature>
<dbReference type="GO" id="GO:0006144">
    <property type="term" value="P:purine nucleobase metabolic process"/>
    <property type="evidence" value="ECO:0007669"/>
    <property type="project" value="UniProtKB-KW"/>
</dbReference>
<proteinExistence type="inferred from homology"/>
<reference evidence="12" key="1">
    <citation type="submission" date="2015-02" db="EMBL/GenBank/DDBJ databases">
        <authorList>
            <person name="Gon?alves P."/>
        </authorList>
    </citation>
    <scope>NUCLEOTIDE SEQUENCE [LARGE SCALE GENOMIC DNA]</scope>
</reference>
<dbReference type="FunFam" id="2.60.40.180:FF:000005">
    <property type="entry name" value="5-hydroxyisourate hydrolase"/>
    <property type="match status" value="1"/>
</dbReference>
<evidence type="ECO:0000256" key="2">
    <source>
        <dbReference type="ARBA" id="ARBA00002704"/>
    </source>
</evidence>
<comment type="similarity">
    <text evidence="3 8">Belongs to the transthyretin family. 5-hydroxyisourate hydrolase subfamily.</text>
</comment>
<keyword evidence="5 8" id="KW-0659">Purine metabolism</keyword>
<dbReference type="SUPFAM" id="SSF49472">
    <property type="entry name" value="Transthyretin (synonym: prealbumin)"/>
    <property type="match status" value="1"/>
</dbReference>
<name>A0A0D6EQ03_SPOSA</name>
<dbReference type="InterPro" id="IPR014306">
    <property type="entry name" value="Hydroxyisourate_hydrolase"/>
</dbReference>
<evidence type="ECO:0000313" key="11">
    <source>
        <dbReference type="EMBL" id="CEQ41898.1"/>
    </source>
</evidence>
<dbReference type="Proteomes" id="UP000243876">
    <property type="component" value="Unassembled WGS sequence"/>
</dbReference>
<dbReference type="InterPro" id="IPR023419">
    <property type="entry name" value="Transthyretin_CS"/>
</dbReference>
<dbReference type="Gene3D" id="2.60.40.180">
    <property type="entry name" value="Transthyretin/hydroxyisourate hydrolase domain"/>
    <property type="match status" value="1"/>
</dbReference>
<dbReference type="CDD" id="cd05822">
    <property type="entry name" value="TLP_HIUase"/>
    <property type="match status" value="1"/>
</dbReference>
<accession>A0A0D6EQ03</accession>
<dbReference type="AlphaFoldDB" id="A0A0D6EQ03"/>
<dbReference type="InterPro" id="IPR036817">
    <property type="entry name" value="Transthyretin/HIU_hydrolase_sf"/>
</dbReference>
<evidence type="ECO:0000256" key="7">
    <source>
        <dbReference type="PIRSR" id="PIRSR600895-51"/>
    </source>
</evidence>
<evidence type="ECO:0000256" key="4">
    <source>
        <dbReference type="ARBA" id="ARBA00011881"/>
    </source>
</evidence>
<evidence type="ECO:0000256" key="6">
    <source>
        <dbReference type="ARBA" id="ARBA00022801"/>
    </source>
</evidence>
<feature type="binding site" evidence="7">
    <location>
        <position position="14"/>
    </location>
    <ligand>
        <name>substrate</name>
    </ligand>
</feature>
<dbReference type="InterPro" id="IPR000895">
    <property type="entry name" value="Transthyretin/HIU_hydrolase"/>
</dbReference>
<keyword evidence="12" id="KW-1185">Reference proteome</keyword>
<feature type="binding site" evidence="7">
    <location>
        <position position="117"/>
    </location>
    <ligand>
        <name>substrate</name>
    </ligand>
</feature>
<evidence type="ECO:0000259" key="10">
    <source>
        <dbReference type="SMART" id="SM00095"/>
    </source>
</evidence>
<dbReference type="PRINTS" id="PR00189">
    <property type="entry name" value="TRNSTHYRETIN"/>
</dbReference>
<evidence type="ECO:0000256" key="9">
    <source>
        <dbReference type="SAM" id="MobiDB-lite"/>
    </source>
</evidence>
<comment type="catalytic activity">
    <reaction evidence="1 8">
        <text>5-hydroxyisourate + H2O = 5-hydroxy-2-oxo-4-ureido-2,5-dihydro-1H-imidazole-5-carboxylate + H(+)</text>
        <dbReference type="Rhea" id="RHEA:23736"/>
        <dbReference type="ChEBI" id="CHEBI:15377"/>
        <dbReference type="ChEBI" id="CHEBI:15378"/>
        <dbReference type="ChEBI" id="CHEBI:18072"/>
        <dbReference type="ChEBI" id="CHEBI:58639"/>
        <dbReference type="EC" id="3.5.2.17"/>
    </reaction>
</comment>
<dbReference type="PANTHER" id="PTHR10395:SF7">
    <property type="entry name" value="5-HYDROXYISOURATE HYDROLASE"/>
    <property type="match status" value="1"/>
</dbReference>
<gene>
    <name evidence="11" type="primary">SPOSA6832_03651</name>
</gene>
<dbReference type="InterPro" id="IPR023416">
    <property type="entry name" value="Transthyretin/HIU_hydrolase_d"/>
</dbReference>
<comment type="function">
    <text evidence="2">Catalyzes the hydrolysis of 5-hydroxyisourate (HIU) to 2-oxo-4-hydroxy-4-carboxy-5-ureidoimidazoline (OHCU).</text>
</comment>
<evidence type="ECO:0000256" key="5">
    <source>
        <dbReference type="ARBA" id="ARBA00022631"/>
    </source>
</evidence>
<comment type="subunit">
    <text evidence="4 8">Homotetramer.</text>
</comment>
<feature type="domain" description="Transthyretin/hydroxyisourate hydrolase" evidence="10">
    <location>
        <begin position="6"/>
        <end position="119"/>
    </location>
</feature>
<dbReference type="SMART" id="SM00095">
    <property type="entry name" value="TR_THY"/>
    <property type="match status" value="1"/>
</dbReference>